<dbReference type="AlphaFoldDB" id="A0A382L2B3"/>
<sequence length="170" mass="20028">MNFLSIDCSTETASLFVKVENKTFSKVLQSDKFINDLMVKYILDFIAENDLKFEDLSKIFVNQGPGSFSGLRTSLAIAKGISISKNIQLYGYDNFRWSCVKFYNKKDIIYSLIKIREKYFIQKFDKKLNVILKPREITEEEIIKNYYNEFKVIPKNISNKFNERILKLKN</sequence>
<dbReference type="InterPro" id="IPR000905">
    <property type="entry name" value="Gcp-like_dom"/>
</dbReference>
<dbReference type="InterPro" id="IPR022496">
    <property type="entry name" value="T6A_TsaB"/>
</dbReference>
<evidence type="ECO:0000259" key="1">
    <source>
        <dbReference type="Pfam" id="PF00814"/>
    </source>
</evidence>
<name>A0A382L2B3_9ZZZZ</name>
<gene>
    <name evidence="2" type="ORF">METZ01_LOCUS283593</name>
</gene>
<feature type="non-terminal residue" evidence="2">
    <location>
        <position position="170"/>
    </location>
</feature>
<accession>A0A382L2B3</accession>
<evidence type="ECO:0000313" key="2">
    <source>
        <dbReference type="EMBL" id="SVC30739.1"/>
    </source>
</evidence>
<organism evidence="2">
    <name type="scientific">marine metagenome</name>
    <dbReference type="NCBI Taxonomy" id="408172"/>
    <lineage>
        <taxon>unclassified sequences</taxon>
        <taxon>metagenomes</taxon>
        <taxon>ecological metagenomes</taxon>
    </lineage>
</organism>
<dbReference type="EMBL" id="UINC01084260">
    <property type="protein sequence ID" value="SVC30739.1"/>
    <property type="molecule type" value="Genomic_DNA"/>
</dbReference>
<dbReference type="Pfam" id="PF00814">
    <property type="entry name" value="TsaD"/>
    <property type="match status" value="1"/>
</dbReference>
<protein>
    <recommendedName>
        <fullName evidence="1">Gcp-like domain-containing protein</fullName>
    </recommendedName>
</protein>
<dbReference type="InterPro" id="IPR043129">
    <property type="entry name" value="ATPase_NBD"/>
</dbReference>
<dbReference type="Gene3D" id="3.30.420.40">
    <property type="match status" value="1"/>
</dbReference>
<dbReference type="NCBIfam" id="TIGR03725">
    <property type="entry name" value="T6A_YeaZ"/>
    <property type="match status" value="1"/>
</dbReference>
<dbReference type="GO" id="GO:0002949">
    <property type="term" value="P:tRNA threonylcarbamoyladenosine modification"/>
    <property type="evidence" value="ECO:0007669"/>
    <property type="project" value="InterPro"/>
</dbReference>
<dbReference type="Gene3D" id="3.30.420.200">
    <property type="match status" value="1"/>
</dbReference>
<dbReference type="SUPFAM" id="SSF53067">
    <property type="entry name" value="Actin-like ATPase domain"/>
    <property type="match status" value="1"/>
</dbReference>
<proteinExistence type="predicted"/>
<reference evidence="2" key="1">
    <citation type="submission" date="2018-05" db="EMBL/GenBank/DDBJ databases">
        <authorList>
            <person name="Lanie J.A."/>
            <person name="Ng W.-L."/>
            <person name="Kazmierczak K.M."/>
            <person name="Andrzejewski T.M."/>
            <person name="Davidsen T.M."/>
            <person name="Wayne K.J."/>
            <person name="Tettelin H."/>
            <person name="Glass J.I."/>
            <person name="Rusch D."/>
            <person name="Podicherti R."/>
            <person name="Tsui H.-C.T."/>
            <person name="Winkler M.E."/>
        </authorList>
    </citation>
    <scope>NUCLEOTIDE SEQUENCE</scope>
</reference>
<feature type="domain" description="Gcp-like" evidence="1">
    <location>
        <begin position="40"/>
        <end position="91"/>
    </location>
</feature>